<evidence type="ECO:0000256" key="1">
    <source>
        <dbReference type="SAM" id="MobiDB-lite"/>
    </source>
</evidence>
<organism evidence="2 3">
    <name type="scientific">Lophiotrema nucula</name>
    <dbReference type="NCBI Taxonomy" id="690887"/>
    <lineage>
        <taxon>Eukaryota</taxon>
        <taxon>Fungi</taxon>
        <taxon>Dikarya</taxon>
        <taxon>Ascomycota</taxon>
        <taxon>Pezizomycotina</taxon>
        <taxon>Dothideomycetes</taxon>
        <taxon>Pleosporomycetidae</taxon>
        <taxon>Pleosporales</taxon>
        <taxon>Lophiotremataceae</taxon>
        <taxon>Lophiotrema</taxon>
    </lineage>
</organism>
<dbReference type="AlphaFoldDB" id="A0A6A5ZG69"/>
<dbReference type="Proteomes" id="UP000799770">
    <property type="component" value="Unassembled WGS sequence"/>
</dbReference>
<protein>
    <submittedName>
        <fullName evidence="2">Uncharacterized protein</fullName>
    </submittedName>
</protein>
<evidence type="ECO:0000313" key="2">
    <source>
        <dbReference type="EMBL" id="KAF2118225.1"/>
    </source>
</evidence>
<reference evidence="2" key="1">
    <citation type="journal article" date="2020" name="Stud. Mycol.">
        <title>101 Dothideomycetes genomes: a test case for predicting lifestyles and emergence of pathogens.</title>
        <authorList>
            <person name="Haridas S."/>
            <person name="Albert R."/>
            <person name="Binder M."/>
            <person name="Bloem J."/>
            <person name="Labutti K."/>
            <person name="Salamov A."/>
            <person name="Andreopoulos B."/>
            <person name="Baker S."/>
            <person name="Barry K."/>
            <person name="Bills G."/>
            <person name="Bluhm B."/>
            <person name="Cannon C."/>
            <person name="Castanera R."/>
            <person name="Culley D."/>
            <person name="Daum C."/>
            <person name="Ezra D."/>
            <person name="Gonzalez J."/>
            <person name="Henrissat B."/>
            <person name="Kuo A."/>
            <person name="Liang C."/>
            <person name="Lipzen A."/>
            <person name="Lutzoni F."/>
            <person name="Magnuson J."/>
            <person name="Mondo S."/>
            <person name="Nolan M."/>
            <person name="Ohm R."/>
            <person name="Pangilinan J."/>
            <person name="Park H.-J."/>
            <person name="Ramirez L."/>
            <person name="Alfaro M."/>
            <person name="Sun H."/>
            <person name="Tritt A."/>
            <person name="Yoshinaga Y."/>
            <person name="Zwiers L.-H."/>
            <person name="Turgeon B."/>
            <person name="Goodwin S."/>
            <person name="Spatafora J."/>
            <person name="Crous P."/>
            <person name="Grigoriev I."/>
        </authorList>
    </citation>
    <scope>NUCLEOTIDE SEQUENCE</scope>
    <source>
        <strain evidence="2">CBS 627.86</strain>
    </source>
</reference>
<feature type="region of interest" description="Disordered" evidence="1">
    <location>
        <begin position="84"/>
        <end position="110"/>
    </location>
</feature>
<evidence type="ECO:0000313" key="3">
    <source>
        <dbReference type="Proteomes" id="UP000799770"/>
    </source>
</evidence>
<keyword evidence="3" id="KW-1185">Reference proteome</keyword>
<sequence length="181" mass="20233">MRATNGSAVLASQLPSRACFGPLESVKLKESSTTSFHIVASQQEGINATLTKLLLSPSSATTSSIHRKAQARLAKEEHQRVFPDYKYAPRKPGQKKKRQSRKARAAPSNGSLLNPQWFRCLSKLLLPHSVPQTIADEPCLDQEHWMPFPSANLLDYKGLWGWELPRPRGHIPEFEEGVQIP</sequence>
<gene>
    <name evidence="2" type="ORF">BDV96DRAFT_380450</name>
</gene>
<name>A0A6A5ZG69_9PLEO</name>
<dbReference type="OrthoDB" id="6247875at2759"/>
<accession>A0A6A5ZG69</accession>
<proteinExistence type="predicted"/>
<feature type="compositionally biased region" description="Basic residues" evidence="1">
    <location>
        <begin position="88"/>
        <end position="104"/>
    </location>
</feature>
<dbReference type="EMBL" id="ML977317">
    <property type="protein sequence ID" value="KAF2118225.1"/>
    <property type="molecule type" value="Genomic_DNA"/>
</dbReference>